<feature type="transmembrane region" description="Helical" evidence="6">
    <location>
        <begin position="671"/>
        <end position="694"/>
    </location>
</feature>
<dbReference type="PANTHER" id="PTHR12308:SF73">
    <property type="entry name" value="ANOCTAMIN"/>
    <property type="match status" value="1"/>
</dbReference>
<feature type="transmembrane region" description="Helical" evidence="6">
    <location>
        <begin position="292"/>
        <end position="319"/>
    </location>
</feature>
<reference evidence="8 9" key="1">
    <citation type="journal article" date="2018" name="Mol. Biol. Evol.">
        <title>Analysis of the draft genome of the red seaweed Gracilariopsis chorda provides insights into genome size evolution in Rhodophyta.</title>
        <authorList>
            <person name="Lee J."/>
            <person name="Yang E.C."/>
            <person name="Graf L."/>
            <person name="Yang J.H."/>
            <person name="Qiu H."/>
            <person name="Zel Zion U."/>
            <person name="Chan C.X."/>
            <person name="Stephens T.G."/>
            <person name="Weber A.P.M."/>
            <person name="Boo G.H."/>
            <person name="Boo S.M."/>
            <person name="Kim K.M."/>
            <person name="Shin Y."/>
            <person name="Jung M."/>
            <person name="Lee S.J."/>
            <person name="Yim H.S."/>
            <person name="Lee J.H."/>
            <person name="Bhattacharya D."/>
            <person name="Yoon H.S."/>
        </authorList>
    </citation>
    <scope>NUCLEOTIDE SEQUENCE [LARGE SCALE GENOMIC DNA]</scope>
    <source>
        <strain evidence="8 9">SKKU-2015</strain>
        <tissue evidence="8">Whole body</tissue>
    </source>
</reference>
<gene>
    <name evidence="8" type="ORF">BWQ96_08238</name>
</gene>
<dbReference type="Pfam" id="PF04547">
    <property type="entry name" value="Anoctamin"/>
    <property type="match status" value="1"/>
</dbReference>
<accession>A0A2V3ILM5</accession>
<evidence type="ECO:0000256" key="4">
    <source>
        <dbReference type="ARBA" id="ARBA00023136"/>
    </source>
</evidence>
<feature type="transmembrane region" description="Helical" evidence="6">
    <location>
        <begin position="483"/>
        <end position="502"/>
    </location>
</feature>
<dbReference type="InterPro" id="IPR049452">
    <property type="entry name" value="Anoctamin_TM"/>
</dbReference>
<feature type="transmembrane region" description="Helical" evidence="6">
    <location>
        <begin position="523"/>
        <end position="543"/>
    </location>
</feature>
<feature type="transmembrane region" description="Helical" evidence="6">
    <location>
        <begin position="769"/>
        <end position="794"/>
    </location>
</feature>
<organism evidence="8 9">
    <name type="scientific">Gracilariopsis chorda</name>
    <dbReference type="NCBI Taxonomy" id="448386"/>
    <lineage>
        <taxon>Eukaryota</taxon>
        <taxon>Rhodophyta</taxon>
        <taxon>Florideophyceae</taxon>
        <taxon>Rhodymeniophycidae</taxon>
        <taxon>Gracilariales</taxon>
        <taxon>Gracilariaceae</taxon>
        <taxon>Gracilariopsis</taxon>
    </lineage>
</organism>
<comment type="subcellular location">
    <subcellularLocation>
        <location evidence="1">Membrane</location>
        <topology evidence="1">Multi-pass membrane protein</topology>
    </subcellularLocation>
</comment>
<dbReference type="Proteomes" id="UP000247409">
    <property type="component" value="Unassembled WGS sequence"/>
</dbReference>
<keyword evidence="3 6" id="KW-1133">Transmembrane helix</keyword>
<evidence type="ECO:0000313" key="9">
    <source>
        <dbReference type="Proteomes" id="UP000247409"/>
    </source>
</evidence>
<dbReference type="GO" id="GO:0005254">
    <property type="term" value="F:chloride channel activity"/>
    <property type="evidence" value="ECO:0007669"/>
    <property type="project" value="TreeGrafter"/>
</dbReference>
<feature type="region of interest" description="Disordered" evidence="5">
    <location>
        <begin position="611"/>
        <end position="634"/>
    </location>
</feature>
<evidence type="ECO:0000259" key="7">
    <source>
        <dbReference type="Pfam" id="PF04547"/>
    </source>
</evidence>
<feature type="compositionally biased region" description="Low complexity" evidence="5">
    <location>
        <begin position="14"/>
        <end position="37"/>
    </location>
</feature>
<keyword evidence="2 6" id="KW-0812">Transmembrane</keyword>
<dbReference type="PANTHER" id="PTHR12308">
    <property type="entry name" value="ANOCTAMIN"/>
    <property type="match status" value="1"/>
</dbReference>
<dbReference type="InterPro" id="IPR007632">
    <property type="entry name" value="Anoctamin"/>
</dbReference>
<name>A0A2V3ILM5_9FLOR</name>
<comment type="caution">
    <text evidence="8">The sequence shown here is derived from an EMBL/GenBank/DDBJ whole genome shotgun (WGS) entry which is preliminary data.</text>
</comment>
<dbReference type="OrthoDB" id="5469at2759"/>
<keyword evidence="4 6" id="KW-0472">Membrane</keyword>
<feature type="transmembrane region" description="Helical" evidence="6">
    <location>
        <begin position="723"/>
        <end position="746"/>
    </location>
</feature>
<proteinExistence type="predicted"/>
<feature type="domain" description="Anoctamin transmembrane" evidence="7">
    <location>
        <begin position="285"/>
        <end position="808"/>
    </location>
</feature>
<evidence type="ECO:0000256" key="5">
    <source>
        <dbReference type="SAM" id="MobiDB-lite"/>
    </source>
</evidence>
<dbReference type="EMBL" id="NBIV01000179">
    <property type="protein sequence ID" value="PXF42030.1"/>
    <property type="molecule type" value="Genomic_DNA"/>
</dbReference>
<evidence type="ECO:0000256" key="3">
    <source>
        <dbReference type="ARBA" id="ARBA00022989"/>
    </source>
</evidence>
<protein>
    <submittedName>
        <fullName evidence="8">Anoctamin-10</fullName>
    </submittedName>
</protein>
<sequence length="856" mass="97513">MHRRPPRSQPPSAPRSASPTPPSSRSHSPAAPAAPAAPARPPSRTSTVFFDALSDPLPDDPRAATPAHHPPPPPPPPSASASSSVVYGDKPPWGWDYLFVFPVPPSLQRRLDAIPPPRGASRDAASRRAEQQRVDILARLKSARFVFSQLLVASEQLIVLRLALPSHQLKLSAERVRMPLRLAAHYGGAYLPFSRHRQHVFVNAEREKRGACYFAPAERVRLLLAVLQSKEHWGCGLNIERLLMERCIVQAFAPHSAPERRALIRDVVWRKWWNPATQPPFHQLKDYLGARVTFYFVFVSFYARRLLPLAILSIPVYVVYRTVRNEEALNIVRWLFAVAIVLWTTYFLENWKRRTALVNTHWGLHDYQHETADDTRVQFEGETRYGFYCKGGFVPLDDLAMSEAHSPHREEQGVQPPEQHNLQLPRNPYQHPRRARNAKLVSVAVTALFVVLVGALTFLLLWFRNHIVAWAQRRMRNAFANALPGVLNGVLIFVFDSIWRDVSLRLTRRENHRTNQNFENSLIYKRFAFMFVSNYISLLYIAFVRKYLKDTCPVDEAIDMQSGCMRELETQMVSLVLTKATLGQVMEIALPWITSRVKQWQARWRSRKSRALPAARARSGADSHDASAEASDSSSQCSKHDELVVCSARNRYVYESKLGKYHSTMEDYSELVIQFGFLVLFGVAFPLASVINIVNNMLEVRTDAYKILVLSQRVDADDAADIGAWYAILEVLNVLSVWTNVALLVFTSDAVEVLWRGARSSPLDKWQKLLYRVVAFFVVEHVLLAIKAAMAALVRDIPRRTLRRIARQNFDVARWFDEGWKDAYRGSSLLQVDDSEQQLCARYAHLFDSASDDEAE</sequence>
<evidence type="ECO:0000313" key="8">
    <source>
        <dbReference type="EMBL" id="PXF42030.1"/>
    </source>
</evidence>
<keyword evidence="9" id="KW-1185">Reference proteome</keyword>
<feature type="compositionally biased region" description="Pro residues" evidence="5">
    <location>
        <begin position="68"/>
        <end position="78"/>
    </location>
</feature>
<dbReference type="AlphaFoldDB" id="A0A2V3ILM5"/>
<evidence type="ECO:0000256" key="2">
    <source>
        <dbReference type="ARBA" id="ARBA00022692"/>
    </source>
</evidence>
<evidence type="ECO:0000256" key="6">
    <source>
        <dbReference type="SAM" id="Phobius"/>
    </source>
</evidence>
<feature type="transmembrane region" description="Helical" evidence="6">
    <location>
        <begin position="440"/>
        <end position="463"/>
    </location>
</feature>
<feature type="transmembrane region" description="Helical" evidence="6">
    <location>
        <begin position="331"/>
        <end position="348"/>
    </location>
</feature>
<evidence type="ECO:0000256" key="1">
    <source>
        <dbReference type="ARBA" id="ARBA00004141"/>
    </source>
</evidence>
<dbReference type="GO" id="GO:0016020">
    <property type="term" value="C:membrane"/>
    <property type="evidence" value="ECO:0007669"/>
    <property type="project" value="UniProtKB-SubCell"/>
</dbReference>
<feature type="region of interest" description="Disordered" evidence="5">
    <location>
        <begin position="1"/>
        <end position="85"/>
    </location>
</feature>